<dbReference type="CDD" id="cd02809">
    <property type="entry name" value="alpha_hydroxyacid_oxid_FMN"/>
    <property type="match status" value="1"/>
</dbReference>
<comment type="similarity">
    <text evidence="5">Belongs to the FMN-dependent alpha-hydroxy acid dehydrogenase family.</text>
</comment>
<organism evidence="9 10">
    <name type="scientific">Phaeobacter italicus</name>
    <dbReference type="NCBI Taxonomy" id="481446"/>
    <lineage>
        <taxon>Bacteria</taxon>
        <taxon>Pseudomonadati</taxon>
        <taxon>Pseudomonadota</taxon>
        <taxon>Alphaproteobacteria</taxon>
        <taxon>Rhodobacterales</taxon>
        <taxon>Roseobacteraceae</taxon>
        <taxon>Phaeobacter</taxon>
    </lineage>
</organism>
<keyword evidence="2 7" id="KW-0285">Flavoprotein</keyword>
<comment type="cofactor">
    <cofactor evidence="1">
        <name>FMN</name>
        <dbReference type="ChEBI" id="CHEBI:58210"/>
    </cofactor>
</comment>
<dbReference type="GO" id="GO:0033720">
    <property type="term" value="F:(S)-mandelate dehydrogenase activity"/>
    <property type="evidence" value="ECO:0007669"/>
    <property type="project" value="UniProtKB-EC"/>
</dbReference>
<dbReference type="GO" id="GO:0010181">
    <property type="term" value="F:FMN binding"/>
    <property type="evidence" value="ECO:0007669"/>
    <property type="project" value="InterPro"/>
</dbReference>
<sequence length="401" mass="43935">MRAMDLHQHYPALSDLRQRARRRLPRFVWEYLDSGTGTEATKARNRMALDQVGFLPSILHGPQKPDLSRRFLGVDRPLPFGIAPVGMSGLVWPDAEGHLARAAAAHGLPYCLSTVASQSPEDVAPHLGASPWFQLYPPKDPGIRRDMLARAKKAGFTGLVLTVDVPVASRRERQTRSGLTQPPRLTPRLLAQVAMRPAWAMGMAQRGMPHMRTLDKYVTGQLDSLSSTAHVGYLLRTSPDWDYVRWLRDHWQGSLIIKGVMRAEDAAPLETIGVDALWISNHAGRQFDAAHAAIEVLPDLRAATRLPLIFDSGIEGGLDILRALALGADFVMLGRAFHFALAALGPKGVDHLIDILRKDMSANMGQLGAATLDALPIPRSLASFATQTTTFKSDADLKDPP</sequence>
<proteinExistence type="inferred from homology"/>
<evidence type="ECO:0000256" key="4">
    <source>
        <dbReference type="ARBA" id="ARBA00023002"/>
    </source>
</evidence>
<dbReference type="InterPro" id="IPR013785">
    <property type="entry name" value="Aldolase_TIM"/>
</dbReference>
<dbReference type="InterPro" id="IPR037396">
    <property type="entry name" value="FMN_HAD"/>
</dbReference>
<feature type="active site" description="Proton acceptor" evidence="6">
    <location>
        <position position="282"/>
    </location>
</feature>
<dbReference type="InterPro" id="IPR012133">
    <property type="entry name" value="Alpha-hydoxy_acid_DH_FMN"/>
</dbReference>
<feature type="binding site" evidence="7">
    <location>
        <begin position="84"/>
        <end position="86"/>
    </location>
    <ligand>
        <name>FMN</name>
        <dbReference type="ChEBI" id="CHEBI:58210"/>
    </ligand>
</feature>
<evidence type="ECO:0000256" key="2">
    <source>
        <dbReference type="ARBA" id="ARBA00022630"/>
    </source>
</evidence>
<evidence type="ECO:0000256" key="5">
    <source>
        <dbReference type="ARBA" id="ARBA00024042"/>
    </source>
</evidence>
<feature type="binding site" evidence="7">
    <location>
        <position position="113"/>
    </location>
    <ligand>
        <name>FMN</name>
        <dbReference type="ChEBI" id="CHEBI:58210"/>
    </ligand>
</feature>
<accession>A0A0H5DIG6</accession>
<dbReference type="PROSITE" id="PS51349">
    <property type="entry name" value="FMN_HYDROXY_ACID_DH_2"/>
    <property type="match status" value="1"/>
</dbReference>
<evidence type="ECO:0000256" key="6">
    <source>
        <dbReference type="PIRSR" id="PIRSR000138-1"/>
    </source>
</evidence>
<gene>
    <name evidence="9" type="primary">mdlB</name>
    <name evidence="9" type="ORF">NIT7321_02308</name>
</gene>
<reference evidence="10" key="1">
    <citation type="submission" date="2015-05" db="EMBL/GenBank/DDBJ databases">
        <authorList>
            <person name="Rodrigo-Torres Lidia"/>
            <person name="Arahal R.David."/>
        </authorList>
    </citation>
    <scope>NUCLEOTIDE SEQUENCE [LARGE SCALE GENOMIC DNA]</scope>
    <source>
        <strain evidence="10">CECT 7321</strain>
    </source>
</reference>
<keyword evidence="3 7" id="KW-0288">FMN</keyword>
<name>A0A0H5DIG6_9RHOB</name>
<dbReference type="PANTHER" id="PTHR10578:SF107">
    <property type="entry name" value="2-HYDROXYACID OXIDASE 1"/>
    <property type="match status" value="1"/>
</dbReference>
<evidence type="ECO:0000259" key="8">
    <source>
        <dbReference type="PROSITE" id="PS51349"/>
    </source>
</evidence>
<dbReference type="Proteomes" id="UP000043764">
    <property type="component" value="Unassembled WGS sequence"/>
</dbReference>
<feature type="binding site" evidence="7">
    <location>
        <position position="282"/>
    </location>
    <ligand>
        <name>glyoxylate</name>
        <dbReference type="ChEBI" id="CHEBI:36655"/>
    </ligand>
</feature>
<evidence type="ECO:0000313" key="9">
    <source>
        <dbReference type="EMBL" id="CRL11440.1"/>
    </source>
</evidence>
<feature type="binding site" evidence="7">
    <location>
        <position position="280"/>
    </location>
    <ligand>
        <name>FMN</name>
        <dbReference type="ChEBI" id="CHEBI:58210"/>
    </ligand>
</feature>
<dbReference type="GO" id="GO:0009060">
    <property type="term" value="P:aerobic respiration"/>
    <property type="evidence" value="ECO:0007669"/>
    <property type="project" value="TreeGrafter"/>
</dbReference>
<dbReference type="EMBL" id="CVRL01000033">
    <property type="protein sequence ID" value="CRL11440.1"/>
    <property type="molecule type" value="Genomic_DNA"/>
</dbReference>
<keyword evidence="4 9" id="KW-0560">Oxidoreductase</keyword>
<evidence type="ECO:0000313" key="10">
    <source>
        <dbReference type="Proteomes" id="UP000043764"/>
    </source>
</evidence>
<feature type="binding site" evidence="7">
    <location>
        <position position="171"/>
    </location>
    <ligand>
        <name>glyoxylate</name>
        <dbReference type="ChEBI" id="CHEBI:36655"/>
    </ligand>
</feature>
<feature type="domain" description="FMN hydroxy acid dehydrogenase" evidence="8">
    <location>
        <begin position="5"/>
        <end position="385"/>
    </location>
</feature>
<feature type="binding site" evidence="7">
    <location>
        <position position="258"/>
    </location>
    <ligand>
        <name>FMN</name>
        <dbReference type="ChEBI" id="CHEBI:58210"/>
    </ligand>
</feature>
<dbReference type="GO" id="GO:0005886">
    <property type="term" value="C:plasma membrane"/>
    <property type="evidence" value="ECO:0007669"/>
    <property type="project" value="TreeGrafter"/>
</dbReference>
<feature type="binding site" evidence="7">
    <location>
        <position position="285"/>
    </location>
    <ligand>
        <name>glyoxylate</name>
        <dbReference type="ChEBI" id="CHEBI:36655"/>
    </ligand>
</feature>
<dbReference type="AlphaFoldDB" id="A0A0H5DIG6"/>
<dbReference type="EC" id="1.1.99.31" evidence="9"/>
<keyword evidence="10" id="KW-1185">Reference proteome</keyword>
<dbReference type="InterPro" id="IPR000262">
    <property type="entry name" value="FMN-dep_DH"/>
</dbReference>
<feature type="binding site" evidence="7">
    <location>
        <position position="31"/>
    </location>
    <ligand>
        <name>glyoxylate</name>
        <dbReference type="ChEBI" id="CHEBI:36655"/>
    </ligand>
</feature>
<feature type="binding site" evidence="7">
    <location>
        <begin position="334"/>
        <end position="335"/>
    </location>
    <ligand>
        <name>FMN</name>
        <dbReference type="ChEBI" id="CHEBI:58210"/>
    </ligand>
</feature>
<protein>
    <submittedName>
        <fullName evidence="9">(S)-mandelate dehydrogenase</fullName>
        <ecNumber evidence="9">1.1.99.31</ecNumber>
    </submittedName>
</protein>
<evidence type="ECO:0000256" key="3">
    <source>
        <dbReference type="ARBA" id="ARBA00022643"/>
    </source>
</evidence>
<dbReference type="SUPFAM" id="SSF51395">
    <property type="entry name" value="FMN-linked oxidoreductases"/>
    <property type="match status" value="1"/>
</dbReference>
<feature type="binding site" evidence="7">
    <location>
        <position position="162"/>
    </location>
    <ligand>
        <name>FMN</name>
        <dbReference type="ChEBI" id="CHEBI:58210"/>
    </ligand>
</feature>
<dbReference type="STRING" id="481446.NIT7645_00705"/>
<dbReference type="RefSeq" id="WP_050673543.1">
    <property type="nucleotide sequence ID" value="NZ_CVRL01000033.1"/>
</dbReference>
<dbReference type="Gene3D" id="3.20.20.70">
    <property type="entry name" value="Aldolase class I"/>
    <property type="match status" value="1"/>
</dbReference>
<dbReference type="PIRSF" id="PIRSF000138">
    <property type="entry name" value="Al-hdrx_acd_dh"/>
    <property type="match status" value="1"/>
</dbReference>
<feature type="binding site" evidence="7">
    <location>
        <position position="134"/>
    </location>
    <ligand>
        <name>FMN</name>
        <dbReference type="ChEBI" id="CHEBI:58210"/>
    </ligand>
</feature>
<evidence type="ECO:0000256" key="7">
    <source>
        <dbReference type="PIRSR" id="PIRSR000138-2"/>
    </source>
</evidence>
<feature type="binding site" evidence="7">
    <location>
        <position position="136"/>
    </location>
    <ligand>
        <name>glyoxylate</name>
        <dbReference type="ChEBI" id="CHEBI:36655"/>
    </ligand>
</feature>
<dbReference type="Pfam" id="PF01070">
    <property type="entry name" value="FMN_dh"/>
    <property type="match status" value="1"/>
</dbReference>
<dbReference type="PANTHER" id="PTHR10578">
    <property type="entry name" value="S -2-HYDROXY-ACID OXIDASE-RELATED"/>
    <property type="match status" value="1"/>
</dbReference>
<dbReference type="GO" id="GO:0004459">
    <property type="term" value="F:L-lactate dehydrogenase (NAD+) activity"/>
    <property type="evidence" value="ECO:0007669"/>
    <property type="project" value="TreeGrafter"/>
</dbReference>
<evidence type="ECO:0000256" key="1">
    <source>
        <dbReference type="ARBA" id="ARBA00001917"/>
    </source>
</evidence>